<evidence type="ECO:0000256" key="4">
    <source>
        <dbReference type="ARBA" id="ARBA00023163"/>
    </source>
</evidence>
<dbReference type="InterPro" id="IPR036388">
    <property type="entry name" value="WH-like_DNA-bd_sf"/>
</dbReference>
<name>A0A6B3W133_9BACI</name>
<evidence type="ECO:0000259" key="5">
    <source>
        <dbReference type="Pfam" id="PF04542"/>
    </source>
</evidence>
<feature type="domain" description="RNA polymerase sigma-70 region 2" evidence="5">
    <location>
        <begin position="27"/>
        <end position="86"/>
    </location>
</feature>
<dbReference type="GO" id="GO:0003677">
    <property type="term" value="F:DNA binding"/>
    <property type="evidence" value="ECO:0007669"/>
    <property type="project" value="InterPro"/>
</dbReference>
<dbReference type="Pfam" id="PF04542">
    <property type="entry name" value="Sigma70_r2"/>
    <property type="match status" value="1"/>
</dbReference>
<keyword evidence="9" id="KW-1185">Reference proteome</keyword>
<evidence type="ECO:0000256" key="2">
    <source>
        <dbReference type="ARBA" id="ARBA00023015"/>
    </source>
</evidence>
<dbReference type="PANTHER" id="PTHR43133">
    <property type="entry name" value="RNA POLYMERASE ECF-TYPE SIGMA FACTO"/>
    <property type="match status" value="1"/>
</dbReference>
<dbReference type="InterPro" id="IPR007627">
    <property type="entry name" value="RNA_pol_sigma70_r2"/>
</dbReference>
<evidence type="ECO:0000259" key="6">
    <source>
        <dbReference type="Pfam" id="PF08281"/>
    </source>
</evidence>
<dbReference type="GO" id="GO:0006352">
    <property type="term" value="P:DNA-templated transcription initiation"/>
    <property type="evidence" value="ECO:0007669"/>
    <property type="project" value="InterPro"/>
</dbReference>
<protein>
    <submittedName>
        <fullName evidence="8">RNA polymerase sigma factor</fullName>
    </submittedName>
</protein>
<dbReference type="RefSeq" id="WP_163242070.1">
    <property type="nucleotide sequence ID" value="NZ_JAAIWN010000019.1"/>
</dbReference>
<evidence type="ECO:0000313" key="10">
    <source>
        <dbReference type="Proteomes" id="UP000570010"/>
    </source>
</evidence>
<proteinExistence type="inferred from homology"/>
<organism evidence="8 9">
    <name type="scientific">Bacillus aquiflavi</name>
    <dbReference type="NCBI Taxonomy" id="2672567"/>
    <lineage>
        <taxon>Bacteria</taxon>
        <taxon>Bacillati</taxon>
        <taxon>Bacillota</taxon>
        <taxon>Bacilli</taxon>
        <taxon>Bacillales</taxon>
        <taxon>Bacillaceae</taxon>
        <taxon>Bacillus</taxon>
    </lineage>
</organism>
<dbReference type="NCBIfam" id="TIGR02937">
    <property type="entry name" value="sigma70-ECF"/>
    <property type="match status" value="1"/>
</dbReference>
<dbReference type="PANTHER" id="PTHR43133:SF60">
    <property type="entry name" value="RNA POLYMERASE SIGMA FACTOR SIGV"/>
    <property type="match status" value="1"/>
</dbReference>
<dbReference type="EMBL" id="JACEIO010000021">
    <property type="protein sequence ID" value="MBA4537418.1"/>
    <property type="molecule type" value="Genomic_DNA"/>
</dbReference>
<dbReference type="Proteomes" id="UP000570010">
    <property type="component" value="Unassembled WGS sequence"/>
</dbReference>
<dbReference type="InterPro" id="IPR014284">
    <property type="entry name" value="RNA_pol_sigma-70_dom"/>
</dbReference>
<dbReference type="Pfam" id="PF08281">
    <property type="entry name" value="Sigma70_r4_2"/>
    <property type="match status" value="1"/>
</dbReference>
<keyword evidence="2" id="KW-0805">Transcription regulation</keyword>
<dbReference type="AlphaFoldDB" id="A0A6B3W133"/>
<dbReference type="InterPro" id="IPR039425">
    <property type="entry name" value="RNA_pol_sigma-70-like"/>
</dbReference>
<dbReference type="EMBL" id="JAAIWN010000019">
    <property type="protein sequence ID" value="NEY81673.1"/>
    <property type="molecule type" value="Genomic_DNA"/>
</dbReference>
<evidence type="ECO:0000313" key="7">
    <source>
        <dbReference type="EMBL" id="MBA4537418.1"/>
    </source>
</evidence>
<dbReference type="SUPFAM" id="SSF88659">
    <property type="entry name" value="Sigma3 and sigma4 domains of RNA polymerase sigma factors"/>
    <property type="match status" value="1"/>
</dbReference>
<dbReference type="Gene3D" id="1.10.10.10">
    <property type="entry name" value="Winged helix-like DNA-binding domain superfamily/Winged helix DNA-binding domain"/>
    <property type="match status" value="1"/>
</dbReference>
<evidence type="ECO:0000313" key="8">
    <source>
        <dbReference type="EMBL" id="NEY81673.1"/>
    </source>
</evidence>
<reference evidence="7 10" key="2">
    <citation type="submission" date="2020-07" db="EMBL/GenBank/DDBJ databases">
        <authorList>
            <person name="Feng H."/>
        </authorList>
    </citation>
    <scope>NUCLEOTIDE SEQUENCE [LARGE SCALE GENOMIC DNA]</scope>
    <source>
        <strain evidence="10">s-12</strain>
        <strain evidence="7">S-12</strain>
    </source>
</reference>
<dbReference type="Proteomes" id="UP000472971">
    <property type="component" value="Unassembled WGS sequence"/>
</dbReference>
<dbReference type="SUPFAM" id="SSF88946">
    <property type="entry name" value="Sigma2 domain of RNA polymerase sigma factors"/>
    <property type="match status" value="1"/>
</dbReference>
<reference evidence="8 9" key="1">
    <citation type="submission" date="2020-02" db="EMBL/GenBank/DDBJ databases">
        <title>Bacillus aquiflavi sp. nov., isolated from yellow water of strong flavor Chinese baijiu in Yibin region of China.</title>
        <authorList>
            <person name="Xie J."/>
        </authorList>
    </citation>
    <scope>NUCLEOTIDE SEQUENCE [LARGE SCALE GENOMIC DNA]</scope>
    <source>
        <strain evidence="8 9">3H-10</strain>
    </source>
</reference>
<accession>A0A6B3W133</accession>
<dbReference type="InterPro" id="IPR013325">
    <property type="entry name" value="RNA_pol_sigma_r2"/>
</dbReference>
<keyword evidence="3" id="KW-0731">Sigma factor</keyword>
<dbReference type="CDD" id="cd06171">
    <property type="entry name" value="Sigma70_r4"/>
    <property type="match status" value="1"/>
</dbReference>
<dbReference type="GO" id="GO:0016987">
    <property type="term" value="F:sigma factor activity"/>
    <property type="evidence" value="ECO:0007669"/>
    <property type="project" value="UniProtKB-KW"/>
</dbReference>
<feature type="domain" description="RNA polymerase sigma factor 70 region 4 type 2" evidence="6">
    <location>
        <begin position="120"/>
        <end position="172"/>
    </location>
</feature>
<evidence type="ECO:0000313" key="9">
    <source>
        <dbReference type="Proteomes" id="UP000472971"/>
    </source>
</evidence>
<dbReference type="InterPro" id="IPR013324">
    <property type="entry name" value="RNA_pol_sigma_r3/r4-like"/>
</dbReference>
<comment type="similarity">
    <text evidence="1">Belongs to the sigma-70 factor family. ECF subfamily.</text>
</comment>
<comment type="caution">
    <text evidence="8">The sequence shown here is derived from an EMBL/GenBank/DDBJ whole genome shotgun (WGS) entry which is preliminary data.</text>
</comment>
<sequence>MKVLNEENEKQQLHKDFEEHLTGLEEALFNYIYSLMRHRELAEDIYQEALLSAYLGFNSFKKNSKFKNWVYQIALNHCRDYWRKEKGRRRFWEEGVFDYINGIHYLQDPEDYIVGKYSQEEVLHKINELPGKYSEPIFLFYFRNCTITEISQETKLPLSTVKTRMRRAKERLRPKVKLLKAPCSF</sequence>
<keyword evidence="4" id="KW-0804">Transcription</keyword>
<dbReference type="InterPro" id="IPR013249">
    <property type="entry name" value="RNA_pol_sigma70_r4_t2"/>
</dbReference>
<evidence type="ECO:0000256" key="1">
    <source>
        <dbReference type="ARBA" id="ARBA00010641"/>
    </source>
</evidence>
<gene>
    <name evidence="8" type="ORF">G4D64_09215</name>
    <name evidence="7" type="ORF">H1Z61_09825</name>
</gene>
<dbReference type="Gene3D" id="1.10.1740.10">
    <property type="match status" value="1"/>
</dbReference>
<evidence type="ECO:0000256" key="3">
    <source>
        <dbReference type="ARBA" id="ARBA00023082"/>
    </source>
</evidence>